<accession>A0ABY7F245</accession>
<feature type="non-terminal residue" evidence="1">
    <location>
        <position position="1"/>
    </location>
</feature>
<name>A0ABY7F245_MYAAR</name>
<sequence>YGDGGFVLTGLPTSLTEDLKNVISVPVSPRDLSSYTGDFPGFKFGFILRRPLACGVDYDRNQVYVYDYHIRGLILLDNWNTSAIKDAINISNVHVGISQEYV</sequence>
<proteinExistence type="predicted"/>
<reference evidence="1" key="1">
    <citation type="submission" date="2022-11" db="EMBL/GenBank/DDBJ databases">
        <title>Centuries of genome instability and evolution in soft-shell clam transmissible cancer (bioRxiv).</title>
        <authorList>
            <person name="Hart S.F.M."/>
            <person name="Yonemitsu M.A."/>
            <person name="Giersch R.M."/>
            <person name="Beal B.F."/>
            <person name="Arriagada G."/>
            <person name="Davis B.W."/>
            <person name="Ostrander E.A."/>
            <person name="Goff S.P."/>
            <person name="Metzger M.J."/>
        </authorList>
    </citation>
    <scope>NUCLEOTIDE SEQUENCE</scope>
    <source>
        <strain evidence="1">MELC-2E11</strain>
        <tissue evidence="1">Siphon/mantle</tissue>
    </source>
</reference>
<evidence type="ECO:0000313" key="2">
    <source>
        <dbReference type="Proteomes" id="UP001164746"/>
    </source>
</evidence>
<dbReference type="EMBL" id="CP111019">
    <property type="protein sequence ID" value="WAR13421.1"/>
    <property type="molecule type" value="Genomic_DNA"/>
</dbReference>
<organism evidence="1 2">
    <name type="scientific">Mya arenaria</name>
    <name type="common">Soft-shell clam</name>
    <dbReference type="NCBI Taxonomy" id="6604"/>
    <lineage>
        <taxon>Eukaryota</taxon>
        <taxon>Metazoa</taxon>
        <taxon>Spiralia</taxon>
        <taxon>Lophotrochozoa</taxon>
        <taxon>Mollusca</taxon>
        <taxon>Bivalvia</taxon>
        <taxon>Autobranchia</taxon>
        <taxon>Heteroconchia</taxon>
        <taxon>Euheterodonta</taxon>
        <taxon>Imparidentia</taxon>
        <taxon>Neoheterodontei</taxon>
        <taxon>Myida</taxon>
        <taxon>Myoidea</taxon>
        <taxon>Myidae</taxon>
        <taxon>Mya</taxon>
    </lineage>
</organism>
<protein>
    <submittedName>
        <fullName evidence="1">Uncharacterized protein</fullName>
    </submittedName>
</protein>
<gene>
    <name evidence="1" type="ORF">MAR_027601</name>
</gene>
<keyword evidence="2" id="KW-1185">Reference proteome</keyword>
<dbReference type="Proteomes" id="UP001164746">
    <property type="component" value="Chromosome 8"/>
</dbReference>
<feature type="non-terminal residue" evidence="1">
    <location>
        <position position="102"/>
    </location>
</feature>
<evidence type="ECO:0000313" key="1">
    <source>
        <dbReference type="EMBL" id="WAR13421.1"/>
    </source>
</evidence>